<dbReference type="EMBL" id="BMAU01021215">
    <property type="protein sequence ID" value="GFX99967.1"/>
    <property type="molecule type" value="Genomic_DNA"/>
</dbReference>
<proteinExistence type="predicted"/>
<accession>A0A8X6RVN0</accession>
<protein>
    <submittedName>
        <fullName evidence="1">Uncharacterized protein</fullName>
    </submittedName>
</protein>
<dbReference type="AlphaFoldDB" id="A0A8X6RVN0"/>
<organism evidence="1 2">
    <name type="scientific">Trichonephila clavipes</name>
    <name type="common">Golden silk orbweaver</name>
    <name type="synonym">Nephila clavipes</name>
    <dbReference type="NCBI Taxonomy" id="2585209"/>
    <lineage>
        <taxon>Eukaryota</taxon>
        <taxon>Metazoa</taxon>
        <taxon>Ecdysozoa</taxon>
        <taxon>Arthropoda</taxon>
        <taxon>Chelicerata</taxon>
        <taxon>Arachnida</taxon>
        <taxon>Araneae</taxon>
        <taxon>Araneomorphae</taxon>
        <taxon>Entelegynae</taxon>
        <taxon>Araneoidea</taxon>
        <taxon>Nephilidae</taxon>
        <taxon>Trichonephila</taxon>
    </lineage>
</organism>
<sequence>MASLLGKPPPHLIDLNLWKLTPDVVWVKDMSLVTPVPDGEKVTSDRYVNLSYFTIEYIIPPRARLVTSSSLVPLKTHRVGQRWTLNLSRGETS</sequence>
<evidence type="ECO:0000313" key="2">
    <source>
        <dbReference type="Proteomes" id="UP000887159"/>
    </source>
</evidence>
<name>A0A8X6RVN0_TRICX</name>
<dbReference type="Proteomes" id="UP000887159">
    <property type="component" value="Unassembled WGS sequence"/>
</dbReference>
<keyword evidence="2" id="KW-1185">Reference proteome</keyword>
<evidence type="ECO:0000313" key="1">
    <source>
        <dbReference type="EMBL" id="GFX99967.1"/>
    </source>
</evidence>
<comment type="caution">
    <text evidence="1">The sequence shown here is derived from an EMBL/GenBank/DDBJ whole genome shotgun (WGS) entry which is preliminary data.</text>
</comment>
<reference evidence="1" key="1">
    <citation type="submission" date="2020-08" db="EMBL/GenBank/DDBJ databases">
        <title>Multicomponent nature underlies the extraordinary mechanical properties of spider dragline silk.</title>
        <authorList>
            <person name="Kono N."/>
            <person name="Nakamura H."/>
            <person name="Mori M."/>
            <person name="Yoshida Y."/>
            <person name="Ohtoshi R."/>
            <person name="Malay A.D."/>
            <person name="Moran D.A.P."/>
            <person name="Tomita M."/>
            <person name="Numata K."/>
            <person name="Arakawa K."/>
        </authorList>
    </citation>
    <scope>NUCLEOTIDE SEQUENCE</scope>
</reference>
<gene>
    <name evidence="1" type="ORF">TNCV_260041</name>
</gene>